<accession>D8LWR8</accession>
<organism evidence="4">
    <name type="scientific">Blastocystis hominis</name>
    <dbReference type="NCBI Taxonomy" id="12968"/>
    <lineage>
        <taxon>Eukaryota</taxon>
        <taxon>Sar</taxon>
        <taxon>Stramenopiles</taxon>
        <taxon>Bigyra</taxon>
        <taxon>Opalozoa</taxon>
        <taxon>Opalinata</taxon>
        <taxon>Blastocystidae</taxon>
        <taxon>Blastocystis</taxon>
    </lineage>
</organism>
<sequence length="138" mass="15862">MLDFLKKEVSECAILCGAIKMWITLRIPKMEDGNDFNVSIQEECVNTISDVEDEAYSILDSISNYHHTRGSYIIEMVANPSVMDFAKCISQVDETQFFNTKLSIQSFRNNYALLYDLVIKNLEKLRTPTSHVDSLSFY</sequence>
<evidence type="ECO:0000313" key="4">
    <source>
        <dbReference type="EMBL" id="CBK20257.2"/>
    </source>
</evidence>
<dbReference type="InterPro" id="IPR009077">
    <property type="entry name" value="Proteasome_activ_PA28"/>
</dbReference>
<dbReference type="GO" id="GO:0008537">
    <property type="term" value="C:proteasome activator complex"/>
    <property type="evidence" value="ECO:0007669"/>
    <property type="project" value="InterPro"/>
</dbReference>
<dbReference type="GO" id="GO:0061133">
    <property type="term" value="F:endopeptidase activator activity"/>
    <property type="evidence" value="ECO:0007669"/>
    <property type="project" value="TreeGrafter"/>
</dbReference>
<evidence type="ECO:0000256" key="2">
    <source>
        <dbReference type="ARBA" id="ARBA00022942"/>
    </source>
</evidence>
<dbReference type="GO" id="GO:0005737">
    <property type="term" value="C:cytoplasm"/>
    <property type="evidence" value="ECO:0007669"/>
    <property type="project" value="TreeGrafter"/>
</dbReference>
<comment type="similarity">
    <text evidence="1">Belongs to the PA28 family.</text>
</comment>
<dbReference type="Gene3D" id="1.20.120.180">
    <property type="entry name" value="Proteasome activator pa28, C-terminal domain"/>
    <property type="match status" value="1"/>
</dbReference>
<dbReference type="GeneID" id="24917923"/>
<dbReference type="PANTHER" id="PTHR10660">
    <property type="entry name" value="PROTEASOME REGULATOR PA28"/>
    <property type="match status" value="1"/>
</dbReference>
<dbReference type="OMA" id="EMDQINI"/>
<feature type="domain" description="Proteasome activator PA28 C-terminal" evidence="3">
    <location>
        <begin position="1"/>
        <end position="131"/>
    </location>
</feature>
<evidence type="ECO:0000256" key="1">
    <source>
        <dbReference type="ARBA" id="ARBA00005883"/>
    </source>
</evidence>
<dbReference type="OrthoDB" id="6591885at2759"/>
<dbReference type="FunFam" id="1.20.120.180:FF:000002">
    <property type="entry name" value="Proteasome activator complex subunit 1"/>
    <property type="match status" value="1"/>
</dbReference>
<dbReference type="GO" id="GO:0061136">
    <property type="term" value="P:regulation of proteasomal protein catabolic process"/>
    <property type="evidence" value="ECO:0007669"/>
    <property type="project" value="TreeGrafter"/>
</dbReference>
<dbReference type="AlphaFoldDB" id="D8LWR8"/>
<proteinExistence type="inferred from homology"/>
<name>D8LWR8_BLAHO</name>
<keyword evidence="2" id="KW-0647">Proteasome</keyword>
<dbReference type="GO" id="GO:2000045">
    <property type="term" value="P:regulation of G1/S transition of mitotic cell cycle"/>
    <property type="evidence" value="ECO:0007669"/>
    <property type="project" value="TreeGrafter"/>
</dbReference>
<dbReference type="EMBL" id="FN668638">
    <property type="protein sequence ID" value="CBK20257.2"/>
    <property type="molecule type" value="Genomic_DNA"/>
</dbReference>
<evidence type="ECO:0000259" key="3">
    <source>
        <dbReference type="Pfam" id="PF02252"/>
    </source>
</evidence>
<protein>
    <recommendedName>
        <fullName evidence="3">Proteasome activator PA28 C-terminal domain-containing protein</fullName>
    </recommendedName>
</protein>
<dbReference type="InterPro" id="IPR003186">
    <property type="entry name" value="PA28_C"/>
</dbReference>
<keyword evidence="5" id="KW-1185">Reference proteome</keyword>
<dbReference type="SUPFAM" id="SSF47216">
    <property type="entry name" value="Proteasome activator"/>
    <property type="match status" value="1"/>
</dbReference>
<gene>
    <name evidence="4" type="ORF">GSBLH_T00000621001</name>
</gene>
<dbReference type="InParanoid" id="D8LWR8"/>
<dbReference type="Pfam" id="PF02252">
    <property type="entry name" value="PA28_C"/>
    <property type="match status" value="1"/>
</dbReference>
<evidence type="ECO:0000313" key="5">
    <source>
        <dbReference type="Proteomes" id="UP000008312"/>
    </source>
</evidence>
<reference evidence="4" key="1">
    <citation type="submission" date="2010-02" db="EMBL/GenBank/DDBJ databases">
        <title>Sequencing and annotation of the Blastocystis hominis genome.</title>
        <authorList>
            <person name="Wincker P."/>
        </authorList>
    </citation>
    <scope>NUCLEOTIDE SEQUENCE</scope>
    <source>
        <strain evidence="4">Singapore isolate B</strain>
    </source>
</reference>
<dbReference type="InterPro" id="IPR036252">
    <property type="entry name" value="Proteasome_activ_sf"/>
</dbReference>
<dbReference type="Proteomes" id="UP000008312">
    <property type="component" value="Unassembled WGS sequence"/>
</dbReference>
<dbReference type="InterPro" id="IPR036997">
    <property type="entry name" value="PA28_C_sf"/>
</dbReference>
<dbReference type="RefSeq" id="XP_012894305.1">
    <property type="nucleotide sequence ID" value="XM_013038851.1"/>
</dbReference>
<dbReference type="GO" id="GO:0005654">
    <property type="term" value="C:nucleoplasm"/>
    <property type="evidence" value="ECO:0007669"/>
    <property type="project" value="TreeGrafter"/>
</dbReference>
<dbReference type="PANTHER" id="PTHR10660:SF2">
    <property type="entry name" value="LD45860P"/>
    <property type="match status" value="1"/>
</dbReference>